<gene>
    <name evidence="3" type="ORF">ABMA27_005702</name>
</gene>
<feature type="compositionally biased region" description="Polar residues" evidence="1">
    <location>
        <begin position="1048"/>
        <end position="1057"/>
    </location>
</feature>
<evidence type="ECO:0000313" key="3">
    <source>
        <dbReference type="EMBL" id="KAL0870770.1"/>
    </source>
</evidence>
<evidence type="ECO:0000313" key="4">
    <source>
        <dbReference type="Proteomes" id="UP001549920"/>
    </source>
</evidence>
<evidence type="ECO:0000256" key="1">
    <source>
        <dbReference type="SAM" id="MobiDB-lite"/>
    </source>
</evidence>
<keyword evidence="2" id="KW-0472">Membrane</keyword>
<feature type="region of interest" description="Disordered" evidence="1">
    <location>
        <begin position="1239"/>
        <end position="1270"/>
    </location>
</feature>
<feature type="region of interest" description="Disordered" evidence="1">
    <location>
        <begin position="1"/>
        <end position="25"/>
    </location>
</feature>
<feature type="compositionally biased region" description="Basic and acidic residues" evidence="1">
    <location>
        <begin position="998"/>
        <end position="1016"/>
    </location>
</feature>
<keyword evidence="4" id="KW-1185">Reference proteome</keyword>
<protein>
    <submittedName>
        <fullName evidence="3">Uncharacterized protein</fullName>
    </submittedName>
</protein>
<feature type="compositionally biased region" description="Basic and acidic residues" evidence="1">
    <location>
        <begin position="953"/>
        <end position="976"/>
    </location>
</feature>
<feature type="compositionally biased region" description="Polar residues" evidence="1">
    <location>
        <begin position="700"/>
        <end position="715"/>
    </location>
</feature>
<feature type="region of interest" description="Disordered" evidence="1">
    <location>
        <begin position="1089"/>
        <end position="1165"/>
    </location>
</feature>
<feature type="compositionally biased region" description="Basic and acidic residues" evidence="1">
    <location>
        <begin position="1244"/>
        <end position="1256"/>
    </location>
</feature>
<dbReference type="EMBL" id="JBEUOH010000018">
    <property type="protein sequence ID" value="KAL0870770.1"/>
    <property type="molecule type" value="Genomic_DNA"/>
</dbReference>
<feature type="region of interest" description="Disordered" evidence="1">
    <location>
        <begin position="913"/>
        <end position="1016"/>
    </location>
</feature>
<proteinExistence type="predicted"/>
<feature type="region of interest" description="Disordered" evidence="1">
    <location>
        <begin position="499"/>
        <end position="520"/>
    </location>
</feature>
<feature type="region of interest" description="Disordered" evidence="1">
    <location>
        <begin position="606"/>
        <end position="641"/>
    </location>
</feature>
<evidence type="ECO:0000256" key="2">
    <source>
        <dbReference type="SAM" id="Phobius"/>
    </source>
</evidence>
<organism evidence="3 4">
    <name type="scientific">Loxostege sticticalis</name>
    <name type="common">Beet webworm moth</name>
    <dbReference type="NCBI Taxonomy" id="481309"/>
    <lineage>
        <taxon>Eukaryota</taxon>
        <taxon>Metazoa</taxon>
        <taxon>Ecdysozoa</taxon>
        <taxon>Arthropoda</taxon>
        <taxon>Hexapoda</taxon>
        <taxon>Insecta</taxon>
        <taxon>Pterygota</taxon>
        <taxon>Neoptera</taxon>
        <taxon>Endopterygota</taxon>
        <taxon>Lepidoptera</taxon>
        <taxon>Glossata</taxon>
        <taxon>Ditrysia</taxon>
        <taxon>Pyraloidea</taxon>
        <taxon>Crambidae</taxon>
        <taxon>Pyraustinae</taxon>
        <taxon>Loxostege</taxon>
    </lineage>
</organism>
<feature type="region of interest" description="Disordered" evidence="1">
    <location>
        <begin position="402"/>
        <end position="424"/>
    </location>
</feature>
<keyword evidence="2" id="KW-1133">Transmembrane helix</keyword>
<accession>A0ABR3HK37</accession>
<feature type="region of interest" description="Disordered" evidence="1">
    <location>
        <begin position="1285"/>
        <end position="1315"/>
    </location>
</feature>
<sequence length="1837" mass="204977">MLISRVSEEGGAEGRPQASADHSHEYQTASELFDLMAKNHPFDADVGETLSTRDLVILYKNIDLGTKLMSNAEELKRRRPNQHVETVVYHDDPDSEGSDVSEIYGTEDVRDIYSINNERLDLINSRPSLENILCQKLGDLEIQASNLSMDYDHHFLFKDPYIKEQLKNLNRMGAESDGMALPSSLLDYICCKRLEDNYNFYMDNIIRYVKHTIEQLKRISNGDYLTDRAKEKWREVENDNKDDDNTKVLATSTSIPLQVERKVNGHSTTWDDIIHSEVDIRSLSKILEKKIIVEVPKLICGSYKLFSKLCSENLIISCKREDEPVVTEKKEPRVDVVLQLERSETGQVMSNISSMIIVQATPPIQLEIIEELSHTENEKVLTNNEHEEETFKTKKVKIVEIPDTNDDTDENSAEANTDTGDERNEDINLLANETYPDNYCDDSKSNNSVLESGDSSVALRDILDTRAIPDILRKEAPYNFISPDDLSLSMHKLNMSALPEESSEDNMPQNPVNRRKSQTKVRIKSPYENKSYIMEEKKRKKLLEIREKREKKKLAIGENCKITKHRYGKGAITPQPSSSVTKLSITNKSFYNSIYGQNMNLDNKSIKSRGYKGKRDLSINPPLENLDGENDSPMLTPDPNNQKYINRSYYLDEAVTEMMYTQLRQSDCSSSVREIFSASAVSGEFSGRMNKSDRPEPDSNDQLADNSFNEKSFNLPSERKESRAQMITSSRSILNVVPVNSPKNEAYNEGEETPTKIVPTVECRKSIDKLYNLMKKLGKTDSLEVGSSRSKLLSIASKNDAKVGQGSSIVQGSSIIQGSDSGTSLKHQLTCSNPSCFSFEKIINPVEIPALKITSNKKTDALTTVVPKVTISTKQQTAKVEVEKVRKDRKKVATHKVTDNPLKAISQLLHEFDNVQKIRQRPPSDSKASRKPDPSSEARSVPRQGFTVKRRSRIDQPARENEVQIDKNPRTSIPRDRRQRPNPAMMEPIKIPHQQIPVEEKHFSKEEKHNDRSFKEDRHLDRMTKKKIADIIDEVKEAKGEAVRGPSKFNSRLNSLAQPKKSYVQAHSEEYQTKYGRNLMADRLQRLASAPPAPAERQGGPAGPGGPAARNRPRRAGTEAVSSVSVRPPPPTQPIERGLGLRRSASGSPEPPAHRPARAPDAPLPMKNKMVAVESYLKSHFRRLSPPGLGAHTARVPLVPTDLDLGSSASSPTAEESTAIGSKLHRIIDSMLSAKPAPLAAVAETRETSSHGRGDSLADNYSREPSSVDSDYRADIFEDKNVETAVESFQEDTSPDAHSASRSDRDSSASSSELQRLEDALHGRVPVGAFPPRLRINKLTLTPKQSMQQLLVVKSGDGSFVLKSTISKSLKVRTSRSDATADLNTLPAFEKSQLDWNFCGNIPMQISTVGYAFPEYHTAYCGPNSAIRSLDNIFKLGLSVSSTCTKGNKKSDKMSQCFKGSQSKHDAQDTVYPLNNEDVMPVSRKKQTNSASVATDAPTFTNIEKTCGDCTKMLKDKCQTTAEEPKVKGNVEAEELKVKGNVENVDCTSSLDMLVGLLNEIQKITTCHITDTVQYADKRGCGEFQDVVNGKAALKDTAININSHELVSIASLDKLRQLESSPSIYSLYLSDGDKESIEEKIGLPVLPKSIKSVLCNEIPSHVDKEVGADFPVREYATAFTDVPSAIFPITVTHGTNVSNSLIGVLSKPSSQSLDVSLEEFHSAYSNPTFNCKKKVIEITEECKIREIFEEPVSVSPKNEKKLETSGEVVIENTIKATKVHKVTTHVNLLGHQTNLYRKSSDFDPLFKMKRDILVTMYSMLVLTVFAALSFPEILYHV</sequence>
<dbReference type="Proteomes" id="UP001549920">
    <property type="component" value="Unassembled WGS sequence"/>
</dbReference>
<feature type="compositionally biased region" description="Basic and acidic residues" evidence="1">
    <location>
        <begin position="913"/>
        <end position="936"/>
    </location>
</feature>
<feature type="compositionally biased region" description="Acidic residues" evidence="1">
    <location>
        <begin position="403"/>
        <end position="412"/>
    </location>
</feature>
<feature type="transmembrane region" description="Helical" evidence="2">
    <location>
        <begin position="1812"/>
        <end position="1835"/>
    </location>
</feature>
<name>A0ABR3HK37_LOXSC</name>
<reference evidence="3 4" key="1">
    <citation type="submission" date="2024-06" db="EMBL/GenBank/DDBJ databases">
        <title>A chromosome-level genome assembly of beet webworm, Loxostege sticticalis.</title>
        <authorList>
            <person name="Zhang Y."/>
        </authorList>
    </citation>
    <scope>NUCLEOTIDE SEQUENCE [LARGE SCALE GENOMIC DNA]</scope>
    <source>
        <strain evidence="3">AQ026</strain>
        <tissue evidence="3">Whole body</tissue>
    </source>
</reference>
<comment type="caution">
    <text evidence="3">The sequence shown here is derived from an EMBL/GenBank/DDBJ whole genome shotgun (WGS) entry which is preliminary data.</text>
</comment>
<keyword evidence="2" id="KW-0812">Transmembrane</keyword>
<feature type="region of interest" description="Disordered" evidence="1">
    <location>
        <begin position="684"/>
        <end position="720"/>
    </location>
</feature>
<feature type="region of interest" description="Disordered" evidence="1">
    <location>
        <begin position="1043"/>
        <end position="1065"/>
    </location>
</feature>